<gene>
    <name evidence="2" type="ORF">EGYM00392_LOCUS7042</name>
</gene>
<proteinExistence type="predicted"/>
<accession>A0A7S1N457</accession>
<evidence type="ECO:0000313" key="2">
    <source>
        <dbReference type="EMBL" id="CAD8995983.1"/>
    </source>
</evidence>
<feature type="region of interest" description="Disordered" evidence="1">
    <location>
        <begin position="1"/>
        <end position="20"/>
    </location>
</feature>
<reference evidence="2" key="1">
    <citation type="submission" date="2021-01" db="EMBL/GenBank/DDBJ databases">
        <authorList>
            <person name="Corre E."/>
            <person name="Pelletier E."/>
            <person name="Niang G."/>
            <person name="Scheremetjew M."/>
            <person name="Finn R."/>
            <person name="Kale V."/>
            <person name="Holt S."/>
            <person name="Cochrane G."/>
            <person name="Meng A."/>
            <person name="Brown T."/>
            <person name="Cohen L."/>
        </authorList>
    </citation>
    <scope>NUCLEOTIDE SEQUENCE</scope>
    <source>
        <strain evidence="2">NIES-381</strain>
    </source>
</reference>
<name>A0A7S1N457_9EUGL</name>
<evidence type="ECO:0000256" key="1">
    <source>
        <dbReference type="SAM" id="MobiDB-lite"/>
    </source>
</evidence>
<dbReference type="EMBL" id="HBGA01018271">
    <property type="protein sequence ID" value="CAD8995983.1"/>
    <property type="molecule type" value="Transcribed_RNA"/>
</dbReference>
<organism evidence="2">
    <name type="scientific">Eutreptiella gymnastica</name>
    <dbReference type="NCBI Taxonomy" id="73025"/>
    <lineage>
        <taxon>Eukaryota</taxon>
        <taxon>Discoba</taxon>
        <taxon>Euglenozoa</taxon>
        <taxon>Euglenida</taxon>
        <taxon>Spirocuta</taxon>
        <taxon>Euglenophyceae</taxon>
        <taxon>Eutreptiales</taxon>
        <taxon>Eutreptiaceae</taxon>
        <taxon>Eutreptiella</taxon>
    </lineage>
</organism>
<dbReference type="AlphaFoldDB" id="A0A7S1N457"/>
<protein>
    <submittedName>
        <fullName evidence="2">Uncharacterized protein</fullName>
    </submittedName>
</protein>
<sequence>MCVNATTKHNTSNNHNNHNTNCTNRHDSSLPSISLRCILCNLDSSAIWLILSHSGSQSCRFLGKHPGSVPSDPEEVMLRRNAWFRWYKVEIGTLAKGQSAYPDMHLTSGYLLLDGIHHHPPPPQYQSMAQVKGAGGDGLMG</sequence>